<dbReference type="PATRIC" id="fig|1415166.3.peg.1690"/>
<dbReference type="RefSeq" id="WP_025347974.1">
    <property type="nucleotide sequence ID" value="NZ_CP006850.1"/>
</dbReference>
<dbReference type="InterPro" id="IPR016181">
    <property type="entry name" value="Acyl_CoA_acyltransferase"/>
</dbReference>
<evidence type="ECO:0008006" key="3">
    <source>
        <dbReference type="Google" id="ProtNLM"/>
    </source>
</evidence>
<evidence type="ECO:0000313" key="1">
    <source>
        <dbReference type="EMBL" id="AHH16461.1"/>
    </source>
</evidence>
<organism evidence="1 2">
    <name type="scientific">Nocardia nova SH22a</name>
    <dbReference type="NCBI Taxonomy" id="1415166"/>
    <lineage>
        <taxon>Bacteria</taxon>
        <taxon>Bacillati</taxon>
        <taxon>Actinomycetota</taxon>
        <taxon>Actinomycetes</taxon>
        <taxon>Mycobacteriales</taxon>
        <taxon>Nocardiaceae</taxon>
        <taxon>Nocardia</taxon>
    </lineage>
</organism>
<dbReference type="Gene3D" id="3.40.630.30">
    <property type="match status" value="1"/>
</dbReference>
<reference evidence="1 2" key="1">
    <citation type="journal article" date="2014" name="Appl. Environ. Microbiol.">
        <title>Insights into the Microbial Degradation of Rubber and Gutta-Percha by Analysis of the Complete Genome of Nocardia nova SH22a.</title>
        <authorList>
            <person name="Luo Q."/>
            <person name="Hiessl S."/>
            <person name="Poehlein A."/>
            <person name="Daniel R."/>
            <person name="Steinbuchel A."/>
        </authorList>
    </citation>
    <scope>NUCLEOTIDE SEQUENCE [LARGE SCALE GENOMIC DNA]</scope>
    <source>
        <strain evidence="1">SH22a</strain>
    </source>
</reference>
<gene>
    <name evidence="1" type="ORF">NONO_c16600</name>
</gene>
<sequence>MRIVEMTAEFAAEMTGWRYRAPYQCYDLADVDPAYFVDPANGFHALVDDGGALLGFRSFGPDGRVPGGEYDGSALDTGGGLRPDLTGLGTGLGRRAISTGLAFGRKRFRPAAFRVTVAAFNTRARRVVESLGFVLVSTFDATTDGSEYNIFVLRCPTDSECSGR</sequence>
<protein>
    <recommendedName>
        <fullName evidence="3">N-acetyltransferase domain-containing protein</fullName>
    </recommendedName>
</protein>
<proteinExistence type="predicted"/>
<dbReference type="HOGENOM" id="CLU_114564_0_1_11"/>
<dbReference type="STRING" id="1415166.NONO_c16600"/>
<dbReference type="eggNOG" id="COG1670">
    <property type="taxonomic scope" value="Bacteria"/>
</dbReference>
<dbReference type="EMBL" id="CP006850">
    <property type="protein sequence ID" value="AHH16461.1"/>
    <property type="molecule type" value="Genomic_DNA"/>
</dbReference>
<accession>W5TGU6</accession>
<evidence type="ECO:0000313" key="2">
    <source>
        <dbReference type="Proteomes" id="UP000019150"/>
    </source>
</evidence>
<keyword evidence="2" id="KW-1185">Reference proteome</keyword>
<dbReference type="Proteomes" id="UP000019150">
    <property type="component" value="Chromosome"/>
</dbReference>
<dbReference type="AlphaFoldDB" id="W5TGU6"/>
<dbReference type="SUPFAM" id="SSF55729">
    <property type="entry name" value="Acyl-CoA N-acyltransferases (Nat)"/>
    <property type="match status" value="1"/>
</dbReference>
<dbReference type="KEGG" id="nno:NONO_c16600"/>
<dbReference type="OrthoDB" id="9814648at2"/>
<name>W5TGU6_9NOCA</name>